<feature type="region of interest" description="Disordered" evidence="1">
    <location>
        <begin position="1"/>
        <end position="116"/>
    </location>
</feature>
<gene>
    <name evidence="2" type="ORF">D9613_004944</name>
</gene>
<proteinExistence type="predicted"/>
<feature type="compositionally biased region" description="Basic residues" evidence="1">
    <location>
        <begin position="50"/>
        <end position="59"/>
    </location>
</feature>
<feature type="compositionally biased region" description="Basic residues" evidence="1">
    <location>
        <begin position="67"/>
        <end position="86"/>
    </location>
</feature>
<sequence>MPLLWLTQVSPALQLPTARPQTKHESTPGSSPEPSSGDDSSSSQTSRLSGKSKSKKKTKSPSPDKVARKRGHCKHCHHPMRGHKKTNCMSLPNANFLPKSERTPTPPLPAPPPPVEQAHTVTPITSYSFANTTMAPSTFDMSQGSDYTYNQSYMPNAFQASYASSSSSAVAPFDPAATFYPHIQVPMAPNMGGMAMLGDNGAFPGPYYGLQSHMHEQSGMSTSAGYPPHEPHHQESFGILPDTPYLADDAAPNPYNYNNSPLTNPHMLSYDSGFFQ</sequence>
<dbReference type="AlphaFoldDB" id="A0A8H4QZK6"/>
<feature type="compositionally biased region" description="Low complexity" evidence="1">
    <location>
        <begin position="27"/>
        <end position="49"/>
    </location>
</feature>
<organism evidence="2 3">
    <name type="scientific">Agrocybe pediades</name>
    <dbReference type="NCBI Taxonomy" id="84607"/>
    <lineage>
        <taxon>Eukaryota</taxon>
        <taxon>Fungi</taxon>
        <taxon>Dikarya</taxon>
        <taxon>Basidiomycota</taxon>
        <taxon>Agaricomycotina</taxon>
        <taxon>Agaricomycetes</taxon>
        <taxon>Agaricomycetidae</taxon>
        <taxon>Agaricales</taxon>
        <taxon>Agaricineae</taxon>
        <taxon>Strophariaceae</taxon>
        <taxon>Agrocybe</taxon>
    </lineage>
</organism>
<protein>
    <submittedName>
        <fullName evidence="2">Uncharacterized protein</fullName>
    </submittedName>
</protein>
<feature type="region of interest" description="Disordered" evidence="1">
    <location>
        <begin position="218"/>
        <end position="237"/>
    </location>
</feature>
<keyword evidence="3" id="KW-1185">Reference proteome</keyword>
<dbReference type="Proteomes" id="UP000521872">
    <property type="component" value="Unassembled WGS sequence"/>
</dbReference>
<accession>A0A8H4QZK6</accession>
<comment type="caution">
    <text evidence="2">The sequence shown here is derived from an EMBL/GenBank/DDBJ whole genome shotgun (WGS) entry which is preliminary data.</text>
</comment>
<evidence type="ECO:0000313" key="3">
    <source>
        <dbReference type="Proteomes" id="UP000521872"/>
    </source>
</evidence>
<name>A0A8H4QZK6_9AGAR</name>
<evidence type="ECO:0000313" key="2">
    <source>
        <dbReference type="EMBL" id="KAF4619698.1"/>
    </source>
</evidence>
<feature type="compositionally biased region" description="Pro residues" evidence="1">
    <location>
        <begin position="104"/>
        <end position="115"/>
    </location>
</feature>
<reference evidence="2 3" key="1">
    <citation type="submission" date="2019-12" db="EMBL/GenBank/DDBJ databases">
        <authorList>
            <person name="Floudas D."/>
            <person name="Bentzer J."/>
            <person name="Ahren D."/>
            <person name="Johansson T."/>
            <person name="Persson P."/>
            <person name="Tunlid A."/>
        </authorList>
    </citation>
    <scope>NUCLEOTIDE SEQUENCE [LARGE SCALE GENOMIC DNA]</scope>
    <source>
        <strain evidence="2 3">CBS 102.39</strain>
    </source>
</reference>
<dbReference type="EMBL" id="JAACJL010000016">
    <property type="protein sequence ID" value="KAF4619698.1"/>
    <property type="molecule type" value="Genomic_DNA"/>
</dbReference>
<evidence type="ECO:0000256" key="1">
    <source>
        <dbReference type="SAM" id="MobiDB-lite"/>
    </source>
</evidence>